<evidence type="ECO:0000256" key="1">
    <source>
        <dbReference type="SAM" id="MobiDB-lite"/>
    </source>
</evidence>
<evidence type="ECO:0000313" key="4">
    <source>
        <dbReference type="Proteomes" id="UP000510647"/>
    </source>
</evidence>
<accession>A0A7H9HSE8</accession>
<dbReference type="Proteomes" id="UP000510647">
    <property type="component" value="Chromosome 4"/>
</dbReference>
<evidence type="ECO:0000256" key="2">
    <source>
        <dbReference type="SAM" id="Phobius"/>
    </source>
</evidence>
<feature type="transmembrane region" description="Helical" evidence="2">
    <location>
        <begin position="138"/>
        <end position="159"/>
    </location>
</feature>
<dbReference type="OrthoDB" id="4068068at2759"/>
<keyword evidence="4" id="KW-1185">Reference proteome</keyword>
<name>A0A7H9HSE8_9SACH</name>
<keyword evidence="2" id="KW-1133">Transmembrane helix</keyword>
<keyword evidence="2" id="KW-0812">Transmembrane</keyword>
<organism evidence="3 4">
    <name type="scientific">Torulaspora globosa</name>
    <dbReference type="NCBI Taxonomy" id="48254"/>
    <lineage>
        <taxon>Eukaryota</taxon>
        <taxon>Fungi</taxon>
        <taxon>Dikarya</taxon>
        <taxon>Ascomycota</taxon>
        <taxon>Saccharomycotina</taxon>
        <taxon>Saccharomycetes</taxon>
        <taxon>Saccharomycetales</taxon>
        <taxon>Saccharomycetaceae</taxon>
        <taxon>Torulaspora</taxon>
    </lineage>
</organism>
<protein>
    <submittedName>
        <fullName evidence="3">Uncharacterized protein</fullName>
    </submittedName>
</protein>
<dbReference type="AlphaFoldDB" id="A0A7H9HSE8"/>
<feature type="transmembrane region" description="Helical" evidence="2">
    <location>
        <begin position="29"/>
        <end position="46"/>
    </location>
</feature>
<evidence type="ECO:0000313" key="3">
    <source>
        <dbReference type="EMBL" id="QLQ80229.1"/>
    </source>
</evidence>
<feature type="region of interest" description="Disordered" evidence="1">
    <location>
        <begin position="104"/>
        <end position="126"/>
    </location>
</feature>
<sequence>MSIDTRRNPLRTEDERIYRLRRKNFQKNLATKMGFLGYVVIVLYYLKYGCTIWNLLLRVCVQSLLAVPFPSDIHIRRLSQARESRGSGHLFTFPGSMRAESVSMPGAFPPGDDSQTGTRSEAQIEEESREIKRKIRKVLFHGSLTFNVLFILSALIFPVNFMSKLEGNHLVEAGLANTPSPFNNANGIVQGERRGGFSMQMIGETLPQTNFKGNLGIVMFEFAILFCQFTLFVLTCINFADLGGQEDVDADRSKVIASDGYDGKVDVTQIDPVSAISDVVFPMIETRNNPPSMV</sequence>
<dbReference type="EMBL" id="CP059270">
    <property type="protein sequence ID" value="QLQ80229.1"/>
    <property type="molecule type" value="Genomic_DNA"/>
</dbReference>
<gene>
    <name evidence="3" type="ORF">HG537_0D02300</name>
</gene>
<proteinExistence type="predicted"/>
<reference evidence="3 4" key="1">
    <citation type="submission" date="2020-06" db="EMBL/GenBank/DDBJ databases">
        <title>The yeast mating-type switching endonuclease HO is a domesticated member of an unorthodox homing genetic element family.</title>
        <authorList>
            <person name="Coughlan A.Y."/>
            <person name="Lombardi L."/>
            <person name="Braun-Galleani S."/>
            <person name="Martos A.R."/>
            <person name="Galeote V."/>
            <person name="Bigey F."/>
            <person name="Dequin S."/>
            <person name="Byrne K.P."/>
            <person name="Wolfe K.H."/>
        </authorList>
    </citation>
    <scope>NUCLEOTIDE SEQUENCE [LARGE SCALE GENOMIC DNA]</scope>
    <source>
        <strain evidence="3 4">CBS2947</strain>
    </source>
</reference>
<feature type="transmembrane region" description="Helical" evidence="2">
    <location>
        <begin position="215"/>
        <end position="237"/>
    </location>
</feature>
<keyword evidence="2" id="KW-0472">Membrane</keyword>